<evidence type="ECO:0000256" key="2">
    <source>
        <dbReference type="ARBA" id="ARBA00022598"/>
    </source>
</evidence>
<dbReference type="PANTHER" id="PTHR12241">
    <property type="entry name" value="TUBULIN POLYGLUTAMYLASE"/>
    <property type="match status" value="1"/>
</dbReference>
<evidence type="ECO:0000256" key="1">
    <source>
        <dbReference type="ARBA" id="ARBA00006820"/>
    </source>
</evidence>
<dbReference type="PROSITE" id="PS51221">
    <property type="entry name" value="TTL"/>
    <property type="match status" value="1"/>
</dbReference>
<accession>A0A8J2KJ49</accession>
<dbReference type="GO" id="GO:0015631">
    <property type="term" value="F:tubulin binding"/>
    <property type="evidence" value="ECO:0007669"/>
    <property type="project" value="TreeGrafter"/>
</dbReference>
<reference evidence="6" key="1">
    <citation type="submission" date="2021-06" db="EMBL/GenBank/DDBJ databases">
        <authorList>
            <person name="Hodson N. C."/>
            <person name="Mongue J. A."/>
            <person name="Jaron S. K."/>
        </authorList>
    </citation>
    <scope>NUCLEOTIDE SEQUENCE</scope>
</reference>
<dbReference type="PANTHER" id="PTHR12241:SF161">
    <property type="entry name" value="TUBULIN POLYGLUTAMYLASE TTLL6"/>
    <property type="match status" value="1"/>
</dbReference>
<sequence length="211" mass="24884">MLLHQPFLIDNFKFDLRIYVLMTTCDPLRIYVYNEGLARFATAKYKPPTNSNTENSYMHLTNYAVNKYSRDFVVDDEGGSKRKLSAVYRWLEQRSYDTDELIANIDDVIVKTIISAHPILKHNYRTCFPHHDLCSACFEILGFDILLDHKLKPFVLEVNHSPSFHTDARLDRDIKEGLLNDTFAMLNMKQLDRYKVESDDRRRVQDRLMQK</sequence>
<dbReference type="EMBL" id="CAJVCH010436229">
    <property type="protein sequence ID" value="CAG7819001.1"/>
    <property type="molecule type" value="Genomic_DNA"/>
</dbReference>
<dbReference type="FunFam" id="3.30.470.20:FF:000009">
    <property type="entry name" value="tubulin polyglutamylase TTLL5 isoform X1"/>
    <property type="match status" value="1"/>
</dbReference>
<keyword evidence="5" id="KW-0067">ATP-binding</keyword>
<dbReference type="GO" id="GO:0036064">
    <property type="term" value="C:ciliary basal body"/>
    <property type="evidence" value="ECO:0007669"/>
    <property type="project" value="TreeGrafter"/>
</dbReference>
<comment type="similarity">
    <text evidence="1">Belongs to the tubulin--tyrosine ligase family.</text>
</comment>
<organism evidence="6 7">
    <name type="scientific">Allacma fusca</name>
    <dbReference type="NCBI Taxonomy" id="39272"/>
    <lineage>
        <taxon>Eukaryota</taxon>
        <taxon>Metazoa</taxon>
        <taxon>Ecdysozoa</taxon>
        <taxon>Arthropoda</taxon>
        <taxon>Hexapoda</taxon>
        <taxon>Collembola</taxon>
        <taxon>Symphypleona</taxon>
        <taxon>Sminthuridae</taxon>
        <taxon>Allacma</taxon>
    </lineage>
</organism>
<dbReference type="InterPro" id="IPR004344">
    <property type="entry name" value="TTL/TTLL_fam"/>
</dbReference>
<dbReference type="Pfam" id="PF03133">
    <property type="entry name" value="TTL"/>
    <property type="match status" value="1"/>
</dbReference>
<feature type="non-terminal residue" evidence="6">
    <location>
        <position position="211"/>
    </location>
</feature>
<gene>
    <name evidence="6" type="ORF">AFUS01_LOCUS29473</name>
</gene>
<dbReference type="GO" id="GO:0005874">
    <property type="term" value="C:microtubule"/>
    <property type="evidence" value="ECO:0007669"/>
    <property type="project" value="UniProtKB-KW"/>
</dbReference>
<keyword evidence="7" id="KW-1185">Reference proteome</keyword>
<proteinExistence type="inferred from homology"/>
<keyword evidence="4" id="KW-0547">Nucleotide-binding</keyword>
<dbReference type="GO" id="GO:0000226">
    <property type="term" value="P:microtubule cytoskeleton organization"/>
    <property type="evidence" value="ECO:0007669"/>
    <property type="project" value="TreeGrafter"/>
</dbReference>
<keyword evidence="2" id="KW-0436">Ligase</keyword>
<dbReference type="GO" id="GO:0005524">
    <property type="term" value="F:ATP binding"/>
    <property type="evidence" value="ECO:0007669"/>
    <property type="project" value="UniProtKB-KW"/>
</dbReference>
<evidence type="ECO:0000256" key="3">
    <source>
        <dbReference type="ARBA" id="ARBA00022701"/>
    </source>
</evidence>
<protein>
    <submittedName>
        <fullName evidence="6">Uncharacterized protein</fullName>
    </submittedName>
</protein>
<dbReference type="Proteomes" id="UP000708208">
    <property type="component" value="Unassembled WGS sequence"/>
</dbReference>
<evidence type="ECO:0000313" key="7">
    <source>
        <dbReference type="Proteomes" id="UP000708208"/>
    </source>
</evidence>
<evidence type="ECO:0000313" key="6">
    <source>
        <dbReference type="EMBL" id="CAG7819001.1"/>
    </source>
</evidence>
<keyword evidence="3" id="KW-0493">Microtubule</keyword>
<dbReference type="OrthoDB" id="202825at2759"/>
<dbReference type="GO" id="GO:0070740">
    <property type="term" value="F:tubulin-glutamic acid ligase activity"/>
    <property type="evidence" value="ECO:0007669"/>
    <property type="project" value="TreeGrafter"/>
</dbReference>
<evidence type="ECO:0000256" key="4">
    <source>
        <dbReference type="ARBA" id="ARBA00022741"/>
    </source>
</evidence>
<dbReference type="AlphaFoldDB" id="A0A8J2KJ49"/>
<evidence type="ECO:0000256" key="5">
    <source>
        <dbReference type="ARBA" id="ARBA00022840"/>
    </source>
</evidence>
<name>A0A8J2KJ49_9HEXA</name>
<comment type="caution">
    <text evidence="6">The sequence shown here is derived from an EMBL/GenBank/DDBJ whole genome shotgun (WGS) entry which is preliminary data.</text>
</comment>